<evidence type="ECO:0000313" key="2">
    <source>
        <dbReference type="EMBL" id="PGF33094.1"/>
    </source>
</evidence>
<proteinExistence type="predicted"/>
<feature type="region of interest" description="Disordered" evidence="1">
    <location>
        <begin position="156"/>
        <end position="186"/>
    </location>
</feature>
<dbReference type="GeneID" id="92857431"/>
<reference evidence="2 3" key="1">
    <citation type="submission" date="2017-02" db="EMBL/GenBank/DDBJ databases">
        <title>Prevalence of linear plasmids in Cutibacterium acnes isolates obtained from cancerous prostatic tissue.</title>
        <authorList>
            <person name="Davidsson S."/>
            <person name="Bruggemann H."/>
        </authorList>
    </citation>
    <scope>NUCLEOTIDE SEQUENCE [LARGE SCALE GENOMIC DNA]</scope>
    <source>
        <strain evidence="2 3">11-78</strain>
    </source>
</reference>
<gene>
    <name evidence="2" type="ORF">B1B09_09170</name>
</gene>
<name>A0A2B7JM21_CUTAC</name>
<evidence type="ECO:0000313" key="3">
    <source>
        <dbReference type="Proteomes" id="UP000226191"/>
    </source>
</evidence>
<evidence type="ECO:0000256" key="1">
    <source>
        <dbReference type="SAM" id="MobiDB-lite"/>
    </source>
</evidence>
<dbReference type="RefSeq" id="WP_002516884.1">
    <property type="nucleotide sequence ID" value="NZ_AP022844.1"/>
</dbReference>
<comment type="caution">
    <text evidence="2">The sequence shown here is derived from an EMBL/GenBank/DDBJ whole genome shotgun (WGS) entry which is preliminary data.</text>
</comment>
<dbReference type="Proteomes" id="UP000226191">
    <property type="component" value="Unassembled WGS sequence"/>
</dbReference>
<dbReference type="AlphaFoldDB" id="A0A2B7JM21"/>
<accession>A0A2B7JM21</accession>
<dbReference type="InterPro" id="IPR003772">
    <property type="entry name" value="YceD"/>
</dbReference>
<dbReference type="Pfam" id="PF02620">
    <property type="entry name" value="YceD"/>
    <property type="match status" value="1"/>
</dbReference>
<protein>
    <submittedName>
        <fullName evidence="2">Metal-binding protein</fullName>
    </submittedName>
</protein>
<dbReference type="PANTHER" id="PTHR34374:SF1">
    <property type="entry name" value="LARGE RIBOSOMAL RNA SUBUNIT ACCUMULATION PROTEIN YCED HOMOLOG 1, CHLOROPLASTIC"/>
    <property type="match status" value="1"/>
</dbReference>
<dbReference type="PANTHER" id="PTHR34374">
    <property type="entry name" value="LARGE RIBOSOMAL RNA SUBUNIT ACCUMULATION PROTEIN YCED HOMOLOG 1, CHLOROPLASTIC"/>
    <property type="match status" value="1"/>
</dbReference>
<sequence>MNTTHRHSDALSGLVLETHSLRRQVGQMIRVQRTVPAPADLDVDMIGVPEDSPLELDLRLESVGEGVLAAGTVEATLEGECSRCLDPIKEELLLDVQELYFYPDKEADEDASRVSAEETIDLDPVVRAAVVLNLPFSPLCRDDCGGLCPDCGANLNDDPDHDHPDRIDPRWSALEGLVGGDDSDRS</sequence>
<organism evidence="2 3">
    <name type="scientific">Cutibacterium acnes</name>
    <name type="common">Propionibacterium acnes</name>
    <dbReference type="NCBI Taxonomy" id="1747"/>
    <lineage>
        <taxon>Bacteria</taxon>
        <taxon>Bacillati</taxon>
        <taxon>Actinomycetota</taxon>
        <taxon>Actinomycetes</taxon>
        <taxon>Propionibacteriales</taxon>
        <taxon>Propionibacteriaceae</taxon>
        <taxon>Cutibacterium</taxon>
    </lineage>
</organism>
<feature type="compositionally biased region" description="Basic and acidic residues" evidence="1">
    <location>
        <begin position="158"/>
        <end position="169"/>
    </location>
</feature>
<dbReference type="EMBL" id="MVCE01000004">
    <property type="protein sequence ID" value="PGF33094.1"/>
    <property type="molecule type" value="Genomic_DNA"/>
</dbReference>